<proteinExistence type="predicted"/>
<evidence type="ECO:0000313" key="3">
    <source>
        <dbReference type="Proteomes" id="UP000219612"/>
    </source>
</evidence>
<evidence type="ECO:0000313" key="2">
    <source>
        <dbReference type="EMBL" id="SNY28883.1"/>
    </source>
</evidence>
<organism evidence="2 3">
    <name type="scientific">Paractinoplanes atraurantiacus</name>
    <dbReference type="NCBI Taxonomy" id="1036182"/>
    <lineage>
        <taxon>Bacteria</taxon>
        <taxon>Bacillati</taxon>
        <taxon>Actinomycetota</taxon>
        <taxon>Actinomycetes</taxon>
        <taxon>Micromonosporales</taxon>
        <taxon>Micromonosporaceae</taxon>
        <taxon>Paractinoplanes</taxon>
    </lineage>
</organism>
<evidence type="ECO:0000256" key="1">
    <source>
        <dbReference type="SAM" id="MobiDB-lite"/>
    </source>
</evidence>
<sequence>MATVHNLEEIPPDDPAAQAPVDKTKLDLGYLALVLLSEGVDREQIEAELMQPAHVVREAVQVYLDRVLGSLPIVARAGCAMRADLFCITHNRRHQPAEVTS</sequence>
<accession>A0A285GZZ4</accession>
<keyword evidence="3" id="KW-1185">Reference proteome</keyword>
<dbReference type="AlphaFoldDB" id="A0A285GZZ4"/>
<gene>
    <name evidence="2" type="ORF">SAMN05421748_103150</name>
</gene>
<name>A0A285GZZ4_9ACTN</name>
<dbReference type="Proteomes" id="UP000219612">
    <property type="component" value="Unassembled WGS sequence"/>
</dbReference>
<dbReference type="RefSeq" id="WP_097319375.1">
    <property type="nucleotide sequence ID" value="NZ_OBDY01000003.1"/>
</dbReference>
<reference evidence="2 3" key="1">
    <citation type="submission" date="2017-09" db="EMBL/GenBank/DDBJ databases">
        <authorList>
            <person name="Ehlers B."/>
            <person name="Leendertz F.H."/>
        </authorList>
    </citation>
    <scope>NUCLEOTIDE SEQUENCE [LARGE SCALE GENOMIC DNA]</scope>
    <source>
        <strain evidence="2 3">CGMCC 4.6857</strain>
    </source>
</reference>
<dbReference type="EMBL" id="OBDY01000003">
    <property type="protein sequence ID" value="SNY28883.1"/>
    <property type="molecule type" value="Genomic_DNA"/>
</dbReference>
<feature type="region of interest" description="Disordered" evidence="1">
    <location>
        <begin position="1"/>
        <end position="20"/>
    </location>
</feature>
<protein>
    <submittedName>
        <fullName evidence="2">Uncharacterized protein</fullName>
    </submittedName>
</protein>